<comment type="catalytic activity">
    <reaction evidence="7">
        <text>L-threonyl-[protein] + ATP = O-phospho-L-threonyl-[protein] + ADP + H(+)</text>
        <dbReference type="Rhea" id="RHEA:46608"/>
        <dbReference type="Rhea" id="RHEA-COMP:11060"/>
        <dbReference type="Rhea" id="RHEA-COMP:11605"/>
        <dbReference type="ChEBI" id="CHEBI:15378"/>
        <dbReference type="ChEBI" id="CHEBI:30013"/>
        <dbReference type="ChEBI" id="CHEBI:30616"/>
        <dbReference type="ChEBI" id="CHEBI:61977"/>
        <dbReference type="ChEBI" id="CHEBI:456216"/>
        <dbReference type="EC" id="2.7.11.1"/>
    </reaction>
</comment>
<evidence type="ECO:0000313" key="13">
    <source>
        <dbReference type="Proteomes" id="UP001218218"/>
    </source>
</evidence>
<evidence type="ECO:0000256" key="8">
    <source>
        <dbReference type="ARBA" id="ARBA00048679"/>
    </source>
</evidence>
<proteinExistence type="predicted"/>
<sequence length="562" mass="61405">MPQHEEDWQDYKPGGYHTVSIGDSFSNNRYIVVRKLGWGEFSTVWLARDEKMQRHVALKIVKSAPRYAELAVDEIKLLQRLVTSSDPSTHVSHPGKWHVISFFDHFTHGGPNGTHACMVFEVLGESLLALIERYKNKGVPILLVKQIAKQILLGLDYMHRHCGIIHTDLKPENVLIYIPDVESVIRAEFVLQTSSSSPTMQKLTGVPESTGRGGNGTPGPPHRQISQPLPSISSSGNSVGLASSSSGAGRGGRSNLKLPGNKWGLEMLEISHDDAKAKGKERSVGDGDLDLGMSALSVSSSEPPSVTGIAIPGLSHKSLALDSGRSGEAVQDEEGSVDAEDDHETITVKIADLGNATWTDRHFTNDIQTRQYRGPEVIIGSTTWGTSVDIWSVACILFELLTGGDYLFEPAAAPNGPDGKPRYTKDDDHLAQMIELLGDLPDHVRQSGRWSAEFFDARGNLLYIKQLRPWPLRAVLHEKYLFPPKEADSIAGFLLPMLEVDPAARMSAEDLVRHEWLADVHDAEIVGGERVDDAMKPAYGPGEVPLVTSSSEGPRSLHPGEL</sequence>
<dbReference type="GO" id="GO:0005737">
    <property type="term" value="C:cytoplasm"/>
    <property type="evidence" value="ECO:0007669"/>
    <property type="project" value="TreeGrafter"/>
</dbReference>
<organism evidence="12 13">
    <name type="scientific">Mycena albidolilacea</name>
    <dbReference type="NCBI Taxonomy" id="1033008"/>
    <lineage>
        <taxon>Eukaryota</taxon>
        <taxon>Fungi</taxon>
        <taxon>Dikarya</taxon>
        <taxon>Basidiomycota</taxon>
        <taxon>Agaricomycotina</taxon>
        <taxon>Agaricomycetes</taxon>
        <taxon>Agaricomycetidae</taxon>
        <taxon>Agaricales</taxon>
        <taxon>Marasmiineae</taxon>
        <taxon>Mycenaceae</taxon>
        <taxon>Mycena</taxon>
    </lineage>
</organism>
<dbReference type="EC" id="2.7.11.1" evidence="1"/>
<dbReference type="InterPro" id="IPR008271">
    <property type="entry name" value="Ser/Thr_kinase_AS"/>
</dbReference>
<protein>
    <recommendedName>
        <fullName evidence="1">non-specific serine/threonine protein kinase</fullName>
        <ecNumber evidence="1">2.7.11.1</ecNumber>
    </recommendedName>
</protein>
<keyword evidence="13" id="KW-1185">Reference proteome</keyword>
<dbReference type="GO" id="GO:0000245">
    <property type="term" value="P:spliceosomal complex assembly"/>
    <property type="evidence" value="ECO:0007669"/>
    <property type="project" value="TreeGrafter"/>
</dbReference>
<dbReference type="FunFam" id="1.10.510.10:FF:000275">
    <property type="entry name" value="SRSF protein kinase 2 isoform X3"/>
    <property type="match status" value="1"/>
</dbReference>
<keyword evidence="4 9" id="KW-0547">Nucleotide-binding</keyword>
<keyword evidence="3" id="KW-0808">Transferase</keyword>
<dbReference type="Proteomes" id="UP001218218">
    <property type="component" value="Unassembled WGS sequence"/>
</dbReference>
<feature type="region of interest" description="Disordered" evidence="10">
    <location>
        <begin position="538"/>
        <end position="562"/>
    </location>
</feature>
<dbReference type="GO" id="GO:0004674">
    <property type="term" value="F:protein serine/threonine kinase activity"/>
    <property type="evidence" value="ECO:0007669"/>
    <property type="project" value="UniProtKB-KW"/>
</dbReference>
<evidence type="ECO:0000256" key="9">
    <source>
        <dbReference type="PROSITE-ProRule" id="PRU10141"/>
    </source>
</evidence>
<feature type="compositionally biased region" description="Low complexity" evidence="10">
    <location>
        <begin position="224"/>
        <end position="247"/>
    </location>
</feature>
<dbReference type="AlphaFoldDB" id="A0AAD6ZJQ0"/>
<feature type="binding site" evidence="9">
    <location>
        <position position="59"/>
    </location>
    <ligand>
        <name>ATP</name>
        <dbReference type="ChEBI" id="CHEBI:30616"/>
    </ligand>
</feature>
<dbReference type="PROSITE" id="PS00108">
    <property type="entry name" value="PROTEIN_KINASE_ST"/>
    <property type="match status" value="1"/>
</dbReference>
<dbReference type="GO" id="GO:0005634">
    <property type="term" value="C:nucleus"/>
    <property type="evidence" value="ECO:0007669"/>
    <property type="project" value="TreeGrafter"/>
</dbReference>
<evidence type="ECO:0000256" key="10">
    <source>
        <dbReference type="SAM" id="MobiDB-lite"/>
    </source>
</evidence>
<dbReference type="Pfam" id="PF00069">
    <property type="entry name" value="Pkinase"/>
    <property type="match status" value="2"/>
</dbReference>
<dbReference type="Gene3D" id="3.30.200.20">
    <property type="entry name" value="Phosphorylase Kinase, domain 1"/>
    <property type="match status" value="1"/>
</dbReference>
<reference evidence="12" key="1">
    <citation type="submission" date="2023-03" db="EMBL/GenBank/DDBJ databases">
        <title>Massive genome expansion in bonnet fungi (Mycena s.s.) driven by repeated elements and novel gene families across ecological guilds.</title>
        <authorList>
            <consortium name="Lawrence Berkeley National Laboratory"/>
            <person name="Harder C.B."/>
            <person name="Miyauchi S."/>
            <person name="Viragh M."/>
            <person name="Kuo A."/>
            <person name="Thoen E."/>
            <person name="Andreopoulos B."/>
            <person name="Lu D."/>
            <person name="Skrede I."/>
            <person name="Drula E."/>
            <person name="Henrissat B."/>
            <person name="Morin E."/>
            <person name="Kohler A."/>
            <person name="Barry K."/>
            <person name="LaButti K."/>
            <person name="Morin E."/>
            <person name="Salamov A."/>
            <person name="Lipzen A."/>
            <person name="Mereny Z."/>
            <person name="Hegedus B."/>
            <person name="Baldrian P."/>
            <person name="Stursova M."/>
            <person name="Weitz H."/>
            <person name="Taylor A."/>
            <person name="Grigoriev I.V."/>
            <person name="Nagy L.G."/>
            <person name="Martin F."/>
            <person name="Kauserud H."/>
        </authorList>
    </citation>
    <scope>NUCLEOTIDE SEQUENCE</scope>
    <source>
        <strain evidence="12">CBHHK002</strain>
    </source>
</reference>
<comment type="catalytic activity">
    <reaction evidence="8">
        <text>L-seryl-[protein] + ATP = O-phospho-L-seryl-[protein] + ADP + H(+)</text>
        <dbReference type="Rhea" id="RHEA:17989"/>
        <dbReference type="Rhea" id="RHEA-COMP:9863"/>
        <dbReference type="Rhea" id="RHEA-COMP:11604"/>
        <dbReference type="ChEBI" id="CHEBI:15378"/>
        <dbReference type="ChEBI" id="CHEBI:29999"/>
        <dbReference type="ChEBI" id="CHEBI:30616"/>
        <dbReference type="ChEBI" id="CHEBI:83421"/>
        <dbReference type="ChEBI" id="CHEBI:456216"/>
        <dbReference type="EC" id="2.7.11.1"/>
    </reaction>
</comment>
<evidence type="ECO:0000256" key="1">
    <source>
        <dbReference type="ARBA" id="ARBA00012513"/>
    </source>
</evidence>
<keyword evidence="6 9" id="KW-0067">ATP-binding</keyword>
<dbReference type="SUPFAM" id="SSF56112">
    <property type="entry name" value="Protein kinase-like (PK-like)"/>
    <property type="match status" value="1"/>
</dbReference>
<evidence type="ECO:0000256" key="5">
    <source>
        <dbReference type="ARBA" id="ARBA00022777"/>
    </source>
</evidence>
<dbReference type="InterPro" id="IPR051334">
    <property type="entry name" value="SRPK"/>
</dbReference>
<feature type="region of interest" description="Disordered" evidence="10">
    <location>
        <begin position="196"/>
        <end position="257"/>
    </location>
</feature>
<evidence type="ECO:0000256" key="7">
    <source>
        <dbReference type="ARBA" id="ARBA00047899"/>
    </source>
</evidence>
<evidence type="ECO:0000256" key="6">
    <source>
        <dbReference type="ARBA" id="ARBA00022840"/>
    </source>
</evidence>
<dbReference type="PROSITE" id="PS50011">
    <property type="entry name" value="PROTEIN_KINASE_DOM"/>
    <property type="match status" value="1"/>
</dbReference>
<evidence type="ECO:0000256" key="2">
    <source>
        <dbReference type="ARBA" id="ARBA00022527"/>
    </source>
</evidence>
<evidence type="ECO:0000313" key="12">
    <source>
        <dbReference type="EMBL" id="KAJ7325970.1"/>
    </source>
</evidence>
<dbReference type="GO" id="GO:0005524">
    <property type="term" value="F:ATP binding"/>
    <property type="evidence" value="ECO:0007669"/>
    <property type="project" value="UniProtKB-UniRule"/>
</dbReference>
<dbReference type="PANTHER" id="PTHR47634">
    <property type="entry name" value="PROTEIN KINASE DOMAIN-CONTAINING PROTEIN-RELATED"/>
    <property type="match status" value="1"/>
</dbReference>
<dbReference type="Gene3D" id="1.10.510.10">
    <property type="entry name" value="Transferase(Phosphotransferase) domain 1"/>
    <property type="match status" value="1"/>
</dbReference>
<keyword evidence="2" id="KW-0723">Serine/threonine-protein kinase</keyword>
<dbReference type="InterPro" id="IPR000719">
    <property type="entry name" value="Prot_kinase_dom"/>
</dbReference>
<feature type="domain" description="Protein kinase" evidence="11">
    <location>
        <begin position="30"/>
        <end position="517"/>
    </location>
</feature>
<evidence type="ECO:0000259" key="11">
    <source>
        <dbReference type="PROSITE" id="PS50011"/>
    </source>
</evidence>
<comment type="caution">
    <text evidence="12">The sequence shown here is derived from an EMBL/GenBank/DDBJ whole genome shotgun (WGS) entry which is preliminary data.</text>
</comment>
<dbReference type="SMART" id="SM00220">
    <property type="entry name" value="S_TKc"/>
    <property type="match status" value="1"/>
</dbReference>
<keyword evidence="5 12" id="KW-0418">Kinase</keyword>
<evidence type="ECO:0000256" key="4">
    <source>
        <dbReference type="ARBA" id="ARBA00022741"/>
    </source>
</evidence>
<dbReference type="EMBL" id="JARIHO010000043">
    <property type="protein sequence ID" value="KAJ7325970.1"/>
    <property type="molecule type" value="Genomic_DNA"/>
</dbReference>
<dbReference type="InterPro" id="IPR011009">
    <property type="entry name" value="Kinase-like_dom_sf"/>
</dbReference>
<accession>A0AAD6ZJQ0</accession>
<gene>
    <name evidence="12" type="ORF">DFH08DRAFT_1028087</name>
</gene>
<dbReference type="PROSITE" id="PS00107">
    <property type="entry name" value="PROTEIN_KINASE_ATP"/>
    <property type="match status" value="1"/>
</dbReference>
<dbReference type="InterPro" id="IPR017441">
    <property type="entry name" value="Protein_kinase_ATP_BS"/>
</dbReference>
<name>A0AAD6ZJQ0_9AGAR</name>
<evidence type="ECO:0000256" key="3">
    <source>
        <dbReference type="ARBA" id="ARBA00022679"/>
    </source>
</evidence>
<dbReference type="PANTHER" id="PTHR47634:SF9">
    <property type="entry name" value="PROTEIN KINASE DOMAIN-CONTAINING PROTEIN-RELATED"/>
    <property type="match status" value="1"/>
</dbReference>
<dbReference type="GO" id="GO:0050684">
    <property type="term" value="P:regulation of mRNA processing"/>
    <property type="evidence" value="ECO:0007669"/>
    <property type="project" value="TreeGrafter"/>
</dbReference>